<dbReference type="PANTHER" id="PTHR39327:SF1">
    <property type="entry name" value="BLR5470 PROTEIN"/>
    <property type="match status" value="1"/>
</dbReference>
<dbReference type="EMBL" id="SHLY01000008">
    <property type="protein sequence ID" value="TAA41007.1"/>
    <property type="molecule type" value="Genomic_DNA"/>
</dbReference>
<dbReference type="InterPro" id="IPR010319">
    <property type="entry name" value="Transglutaminase-like_Cys_pept"/>
</dbReference>
<protein>
    <submittedName>
        <fullName evidence="2">Sulfate adenylyltransferase</fullName>
    </submittedName>
</protein>
<reference evidence="3" key="1">
    <citation type="submission" date="2019-02" db="EMBL/GenBank/DDBJ databases">
        <title>Draft genome sequence of Muricauda sp. 176CP4-71.</title>
        <authorList>
            <person name="Park J.-S."/>
        </authorList>
    </citation>
    <scope>NUCLEOTIDE SEQUENCE [LARGE SCALE GENOMIC DNA]</scope>
    <source>
        <strain evidence="3">176GS2-150</strain>
    </source>
</reference>
<sequence>MIKKTFFAALLWMTTFPLWAMDSHPSNYFSDQALANIEQTYGVDARANVLAWQTLIDDGRQLSSDDEKLLLTNQFLNQMAFISDMEHWQQEDYWATPLEFIATSGGDCEDYSVAKLATLKMMGVSPEKLRLMYVKNIADNQPHMVLTYHPRHGDIPLVLDNLDQEIRPASERTDLLPIISFNDDGQWLARVQGRGGKVKEEGGAFWQELMERIEKQI</sequence>
<dbReference type="Proteomes" id="UP000292544">
    <property type="component" value="Unassembled WGS sequence"/>
</dbReference>
<evidence type="ECO:0000313" key="3">
    <source>
        <dbReference type="Proteomes" id="UP000292544"/>
    </source>
</evidence>
<dbReference type="RefSeq" id="WP_130567802.1">
    <property type="nucleotide sequence ID" value="NZ_SHLY01000008.1"/>
</dbReference>
<dbReference type="Gene3D" id="3.10.620.30">
    <property type="match status" value="1"/>
</dbReference>
<feature type="chain" id="PRO_5045895903" evidence="1">
    <location>
        <begin position="21"/>
        <end position="217"/>
    </location>
</feature>
<proteinExistence type="predicted"/>
<feature type="signal peptide" evidence="1">
    <location>
        <begin position="1"/>
        <end position="20"/>
    </location>
</feature>
<keyword evidence="2" id="KW-0548">Nucleotidyltransferase</keyword>
<evidence type="ECO:0000313" key="2">
    <source>
        <dbReference type="EMBL" id="TAA41007.1"/>
    </source>
</evidence>
<gene>
    <name evidence="2" type="ORF">EXY25_17025</name>
</gene>
<accession>A0ABY1WL09</accession>
<dbReference type="PANTHER" id="PTHR39327">
    <property type="match status" value="1"/>
</dbReference>
<dbReference type="GO" id="GO:0016779">
    <property type="term" value="F:nucleotidyltransferase activity"/>
    <property type="evidence" value="ECO:0007669"/>
    <property type="project" value="UniProtKB-KW"/>
</dbReference>
<name>A0ABY1WL09_9GAMM</name>
<keyword evidence="2" id="KW-0808">Transferase</keyword>
<keyword evidence="1" id="KW-0732">Signal</keyword>
<organism evidence="2 3">
    <name type="scientific">Corallincola spongiicola</name>
    <dbReference type="NCBI Taxonomy" id="2520508"/>
    <lineage>
        <taxon>Bacteria</taxon>
        <taxon>Pseudomonadati</taxon>
        <taxon>Pseudomonadota</taxon>
        <taxon>Gammaproteobacteria</taxon>
        <taxon>Alteromonadales</taxon>
        <taxon>Psychromonadaceae</taxon>
        <taxon>Corallincola</taxon>
    </lineage>
</organism>
<evidence type="ECO:0000256" key="1">
    <source>
        <dbReference type="SAM" id="SignalP"/>
    </source>
</evidence>
<dbReference type="Pfam" id="PF06035">
    <property type="entry name" value="Peptidase_C93"/>
    <property type="match status" value="1"/>
</dbReference>
<comment type="caution">
    <text evidence="2">The sequence shown here is derived from an EMBL/GenBank/DDBJ whole genome shotgun (WGS) entry which is preliminary data.</text>
</comment>
<keyword evidence="3" id="KW-1185">Reference proteome</keyword>